<keyword evidence="6" id="KW-0547">Nucleotide-binding</keyword>
<keyword evidence="8" id="KW-1278">Translocase</keyword>
<evidence type="ECO:0000256" key="5">
    <source>
        <dbReference type="ARBA" id="ARBA00022475"/>
    </source>
</evidence>
<dbReference type="PROSITE" id="PS50893">
    <property type="entry name" value="ABC_TRANSPORTER_2"/>
    <property type="match status" value="1"/>
</dbReference>
<evidence type="ECO:0000256" key="9">
    <source>
        <dbReference type="ARBA" id="ARBA00022970"/>
    </source>
</evidence>
<dbReference type="SUPFAM" id="SSF52540">
    <property type="entry name" value="P-loop containing nucleoside triphosphate hydrolases"/>
    <property type="match status" value="1"/>
</dbReference>
<feature type="domain" description="ABC transporter" evidence="11">
    <location>
        <begin position="16"/>
        <end position="257"/>
    </location>
</feature>
<protein>
    <recommendedName>
        <fullName evidence="3">Cell division ATP-binding protein FtsE</fullName>
    </recommendedName>
</protein>
<keyword evidence="9" id="KW-0029">Amino-acid transport</keyword>
<evidence type="ECO:0000256" key="1">
    <source>
        <dbReference type="ARBA" id="ARBA00002579"/>
    </source>
</evidence>
<dbReference type="Pfam" id="PF00005">
    <property type="entry name" value="ABC_tran"/>
    <property type="match status" value="1"/>
</dbReference>
<dbReference type="SMART" id="SM00382">
    <property type="entry name" value="AAA"/>
    <property type="match status" value="1"/>
</dbReference>
<dbReference type="InterPro" id="IPR018449">
    <property type="entry name" value="NIL_domain"/>
</dbReference>
<proteinExistence type="inferred from homology"/>
<dbReference type="SUPFAM" id="SSF55021">
    <property type="entry name" value="ACT-like"/>
    <property type="match status" value="1"/>
</dbReference>
<evidence type="ECO:0000259" key="11">
    <source>
        <dbReference type="PROSITE" id="PS50893"/>
    </source>
</evidence>
<dbReference type="AlphaFoldDB" id="A0A506UKH4"/>
<evidence type="ECO:0000256" key="8">
    <source>
        <dbReference type="ARBA" id="ARBA00022967"/>
    </source>
</evidence>
<dbReference type="PANTHER" id="PTHR43166">
    <property type="entry name" value="AMINO ACID IMPORT ATP-BINDING PROTEIN"/>
    <property type="match status" value="1"/>
</dbReference>
<evidence type="ECO:0000256" key="10">
    <source>
        <dbReference type="ARBA" id="ARBA00023136"/>
    </source>
</evidence>
<dbReference type="FunFam" id="3.40.50.300:FF:000056">
    <property type="entry name" value="Cell division ATP-binding protein FtsE"/>
    <property type="match status" value="1"/>
</dbReference>
<sequence>MSQEAGAQEKAPDVLLAVEHVSRSFSTGASTPPVPALKDVSFTVRRGEVVGLIGRSGAGKSTLLRCLCALERPQEGRILFNGQDLATLPETRLIDVRRRIGLVFQHFNLLNSRNVAGNIALSLQIAGWPRARQKERVAELLKLVGLEGFERKYPSQLSGGQKQRVGIARALAAKPDLLLCDEATSALDPESTAAILNLLEEINRSLGLTIVLITHEMDVVKRFARRVLVLDHGSLVEDGTMMDFLRNRARNPALSPLLAEIQPQLPPAYSSRLAPLPVTFRPEVKDRAWEESWRELLTRSPGAQLIMRLVLDSRTAISPLFSDLDRRFEVETHLLQGGVGTIGEALAGDMIIGLTGHRVPETVRYLQERASGMEVLGYVPSDR</sequence>
<comment type="function">
    <text evidence="1">Part of the ABC transporter FtsEX involved in cellular division. Important for assembly or stability of the septal ring.</text>
</comment>
<accession>A0A506UKH4</accession>
<dbReference type="PANTHER" id="PTHR43166:SF30">
    <property type="entry name" value="METHIONINE IMPORT ATP-BINDING PROTEIN METN"/>
    <property type="match status" value="1"/>
</dbReference>
<dbReference type="GO" id="GO:0006865">
    <property type="term" value="P:amino acid transport"/>
    <property type="evidence" value="ECO:0007669"/>
    <property type="project" value="UniProtKB-KW"/>
</dbReference>
<organism evidence="12 13">
    <name type="scientific">Oecophyllibacter saccharovorans</name>
    <dbReference type="NCBI Taxonomy" id="2558360"/>
    <lineage>
        <taxon>Bacteria</taxon>
        <taxon>Pseudomonadati</taxon>
        <taxon>Pseudomonadota</taxon>
        <taxon>Alphaproteobacteria</taxon>
        <taxon>Acetobacterales</taxon>
        <taxon>Acetobacteraceae</taxon>
        <taxon>Oecophyllibacter</taxon>
    </lineage>
</organism>
<dbReference type="InterPro" id="IPR041701">
    <property type="entry name" value="MetN_ABC"/>
</dbReference>
<dbReference type="InterPro" id="IPR050086">
    <property type="entry name" value="MetN_ABC_transporter-like"/>
</dbReference>
<keyword evidence="4" id="KW-0813">Transport</keyword>
<evidence type="ECO:0000256" key="3">
    <source>
        <dbReference type="ARBA" id="ARBA00020019"/>
    </source>
</evidence>
<comment type="similarity">
    <text evidence="2">Belongs to the ABC transporter superfamily.</text>
</comment>
<dbReference type="PROSITE" id="PS00211">
    <property type="entry name" value="ABC_TRANSPORTER_1"/>
    <property type="match status" value="1"/>
</dbReference>
<keyword evidence="7 12" id="KW-0067">ATP-binding</keyword>
<keyword evidence="13" id="KW-1185">Reference proteome</keyword>
<evidence type="ECO:0000256" key="6">
    <source>
        <dbReference type="ARBA" id="ARBA00022741"/>
    </source>
</evidence>
<gene>
    <name evidence="12" type="ORF">E3202_04245</name>
</gene>
<name>A0A506UKH4_9PROT</name>
<dbReference type="GO" id="GO:0016887">
    <property type="term" value="F:ATP hydrolysis activity"/>
    <property type="evidence" value="ECO:0007669"/>
    <property type="project" value="InterPro"/>
</dbReference>
<dbReference type="RefSeq" id="WP_165600540.1">
    <property type="nucleotide sequence ID" value="NZ_SORZ01000002.1"/>
</dbReference>
<dbReference type="Gene3D" id="3.40.50.300">
    <property type="entry name" value="P-loop containing nucleotide triphosphate hydrolases"/>
    <property type="match status" value="1"/>
</dbReference>
<comment type="caution">
    <text evidence="12">The sequence shown here is derived from an EMBL/GenBank/DDBJ whole genome shotgun (WGS) entry which is preliminary data.</text>
</comment>
<keyword evidence="5" id="KW-1003">Cell membrane</keyword>
<dbReference type="SMART" id="SM00930">
    <property type="entry name" value="NIL"/>
    <property type="match status" value="1"/>
</dbReference>
<dbReference type="Proteomes" id="UP000315037">
    <property type="component" value="Unassembled WGS sequence"/>
</dbReference>
<dbReference type="InterPro" id="IPR045865">
    <property type="entry name" value="ACT-like_dom_sf"/>
</dbReference>
<dbReference type="GO" id="GO:0005886">
    <property type="term" value="C:plasma membrane"/>
    <property type="evidence" value="ECO:0007669"/>
    <property type="project" value="UniProtKB-ARBA"/>
</dbReference>
<dbReference type="InterPro" id="IPR003593">
    <property type="entry name" value="AAA+_ATPase"/>
</dbReference>
<dbReference type="InterPro" id="IPR003439">
    <property type="entry name" value="ABC_transporter-like_ATP-bd"/>
</dbReference>
<dbReference type="GO" id="GO:0005524">
    <property type="term" value="F:ATP binding"/>
    <property type="evidence" value="ECO:0007669"/>
    <property type="project" value="UniProtKB-KW"/>
</dbReference>
<evidence type="ECO:0000313" key="12">
    <source>
        <dbReference type="EMBL" id="TPW33815.1"/>
    </source>
</evidence>
<evidence type="ECO:0000256" key="4">
    <source>
        <dbReference type="ARBA" id="ARBA00022448"/>
    </source>
</evidence>
<evidence type="ECO:0000256" key="2">
    <source>
        <dbReference type="ARBA" id="ARBA00005417"/>
    </source>
</evidence>
<reference evidence="12 13" key="1">
    <citation type="submission" date="2019-03" db="EMBL/GenBank/DDBJ databases">
        <title>The complete genome sequence of Neokomagataea sp. Jb2 NBRC113641.</title>
        <authorList>
            <person name="Chua K.-O."/>
            <person name="Chan K.-G."/>
            <person name="See-Too W.-S."/>
        </authorList>
    </citation>
    <scope>NUCLEOTIDE SEQUENCE [LARGE SCALE GENOMIC DNA]</scope>
    <source>
        <strain evidence="12 13">Jb2</strain>
    </source>
</reference>
<dbReference type="InterPro" id="IPR017871">
    <property type="entry name" value="ABC_transporter-like_CS"/>
</dbReference>
<dbReference type="EMBL" id="SORZ01000002">
    <property type="protein sequence ID" value="TPW33815.1"/>
    <property type="molecule type" value="Genomic_DNA"/>
</dbReference>
<keyword evidence="10" id="KW-0472">Membrane</keyword>
<dbReference type="Pfam" id="PF09383">
    <property type="entry name" value="NIL"/>
    <property type="match status" value="1"/>
</dbReference>
<evidence type="ECO:0000313" key="13">
    <source>
        <dbReference type="Proteomes" id="UP000315037"/>
    </source>
</evidence>
<dbReference type="CDD" id="cd03258">
    <property type="entry name" value="ABC_MetN_methionine_transporter"/>
    <property type="match status" value="1"/>
</dbReference>
<dbReference type="InterPro" id="IPR027417">
    <property type="entry name" value="P-loop_NTPase"/>
</dbReference>
<evidence type="ECO:0000256" key="7">
    <source>
        <dbReference type="ARBA" id="ARBA00022840"/>
    </source>
</evidence>
<dbReference type="Gene3D" id="3.30.70.260">
    <property type="match status" value="1"/>
</dbReference>